<dbReference type="InterPro" id="IPR029063">
    <property type="entry name" value="SAM-dependent_MTases_sf"/>
</dbReference>
<dbReference type="PANTHER" id="PTHR32183:SF6">
    <property type="entry name" value="CYSTEINE SULFINATE DESULFINASE_CYSTEINE DESULFURASE AND RELATED ENZYMES"/>
    <property type="match status" value="1"/>
</dbReference>
<dbReference type="Proteomes" id="UP000053797">
    <property type="component" value="Unassembled WGS sequence"/>
</dbReference>
<protein>
    <submittedName>
        <fullName evidence="5">Methyltransferase</fullName>
    </submittedName>
</protein>
<feature type="domain" description="Methyltransferase" evidence="4">
    <location>
        <begin position="65"/>
        <end position="157"/>
    </location>
</feature>
<evidence type="ECO:0000313" key="6">
    <source>
        <dbReference type="Proteomes" id="UP000053797"/>
    </source>
</evidence>
<accession>A0A0V8GKV0</accession>
<evidence type="ECO:0000256" key="2">
    <source>
        <dbReference type="ARBA" id="ARBA00022679"/>
    </source>
</evidence>
<sequence>MTETQTIDTMEDILKMLDARLREPEPFWDKFYEDRSKPVPFFKNIPDENLVRYVEQGWLSTGDALDLGTGPGRNAIYLATHGFSVTGLDLSATALDWATEQAQQTGAHVAFRKQDFLKTTEQNTYDFIYDSGCFHHMAPHRRVTYVTRLKEMLRPGGYFGLTCFVAGGPLGGATLTDWEVYQENSLQGGLGYTKERLLAIFDAFDVIELTEMKPVDNPEALFGHAGLWTGLFRLKD</sequence>
<keyword evidence="3" id="KW-0949">S-adenosyl-L-methionine</keyword>
<dbReference type="InterPro" id="IPR041698">
    <property type="entry name" value="Methyltransf_25"/>
</dbReference>
<dbReference type="OrthoDB" id="9804312at2"/>
<dbReference type="RefSeq" id="WP_058264923.1">
    <property type="nucleotide sequence ID" value="NZ_FMYN01000001.1"/>
</dbReference>
<evidence type="ECO:0000259" key="4">
    <source>
        <dbReference type="Pfam" id="PF13649"/>
    </source>
</evidence>
<dbReference type="CDD" id="cd02440">
    <property type="entry name" value="AdoMet_MTases"/>
    <property type="match status" value="1"/>
</dbReference>
<dbReference type="Gene3D" id="3.40.50.150">
    <property type="entry name" value="Vaccinia Virus protein VP39"/>
    <property type="match status" value="1"/>
</dbReference>
<evidence type="ECO:0000313" key="5">
    <source>
        <dbReference type="EMBL" id="KSU50889.1"/>
    </source>
</evidence>
<organism evidence="5 6">
    <name type="scientific">Exiguobacterium indicum</name>
    <dbReference type="NCBI Taxonomy" id="296995"/>
    <lineage>
        <taxon>Bacteria</taxon>
        <taxon>Bacillati</taxon>
        <taxon>Bacillota</taxon>
        <taxon>Bacilli</taxon>
        <taxon>Bacillales</taxon>
        <taxon>Bacillales Family XII. Incertae Sedis</taxon>
        <taxon>Exiguobacterium</taxon>
    </lineage>
</organism>
<dbReference type="AlphaFoldDB" id="A0A0V8GKV0"/>
<dbReference type="Pfam" id="PF13649">
    <property type="entry name" value="Methyltransf_25"/>
    <property type="match status" value="1"/>
</dbReference>
<keyword evidence="2 5" id="KW-0808">Transferase</keyword>
<gene>
    <name evidence="5" type="ORF">AS033_05775</name>
</gene>
<evidence type="ECO:0000256" key="1">
    <source>
        <dbReference type="ARBA" id="ARBA00022603"/>
    </source>
</evidence>
<comment type="caution">
    <text evidence="5">The sequence shown here is derived from an EMBL/GenBank/DDBJ whole genome shotgun (WGS) entry which is preliminary data.</text>
</comment>
<evidence type="ECO:0000256" key="3">
    <source>
        <dbReference type="ARBA" id="ARBA00022691"/>
    </source>
</evidence>
<proteinExistence type="predicted"/>
<dbReference type="GO" id="GO:0008168">
    <property type="term" value="F:methyltransferase activity"/>
    <property type="evidence" value="ECO:0007669"/>
    <property type="project" value="UniProtKB-KW"/>
</dbReference>
<reference evidence="5 6" key="1">
    <citation type="journal article" date="2015" name="Int. J. Syst. Evol. Microbiol.">
        <title>Exiguobacterium enclense sp. nov., isolated from sediment.</title>
        <authorList>
            <person name="Dastager S.G."/>
            <person name="Mawlankar R."/>
            <person name="Sonalkar V.V."/>
            <person name="Thorat M.N."/>
            <person name="Mual P."/>
            <person name="Verma A."/>
            <person name="Krishnamurthi S."/>
            <person name="Tang S.K."/>
            <person name="Li W.J."/>
        </authorList>
    </citation>
    <scope>NUCLEOTIDE SEQUENCE [LARGE SCALE GENOMIC DNA]</scope>
    <source>
        <strain evidence="5 6">NIO-1109</strain>
    </source>
</reference>
<dbReference type="EMBL" id="LNQL01000001">
    <property type="protein sequence ID" value="KSU50889.1"/>
    <property type="molecule type" value="Genomic_DNA"/>
</dbReference>
<keyword evidence="1 5" id="KW-0489">Methyltransferase</keyword>
<name>A0A0V8GKV0_9BACL</name>
<dbReference type="SUPFAM" id="SSF53335">
    <property type="entry name" value="S-adenosyl-L-methionine-dependent methyltransferases"/>
    <property type="match status" value="1"/>
</dbReference>
<dbReference type="GO" id="GO:0032259">
    <property type="term" value="P:methylation"/>
    <property type="evidence" value="ECO:0007669"/>
    <property type="project" value="UniProtKB-KW"/>
</dbReference>
<dbReference type="PANTHER" id="PTHR32183">
    <property type="match status" value="1"/>
</dbReference>